<proteinExistence type="predicted"/>
<dbReference type="Proteomes" id="UP000001192">
    <property type="component" value="Chromosome 2"/>
</dbReference>
<dbReference type="eggNOG" id="COG2823">
    <property type="taxonomic scope" value="Bacteria"/>
</dbReference>
<gene>
    <name evidence="4" type="ordered locus">Bphy_4984</name>
</gene>
<reference evidence="5" key="1">
    <citation type="journal article" date="2014" name="Stand. Genomic Sci.">
        <title>Complete genome sequence of Burkholderia phymatum STM815(T), a broad host range and efficient nitrogen-fixing symbiont of Mimosa species.</title>
        <authorList>
            <person name="Moulin L."/>
            <person name="Klonowska A."/>
            <person name="Caroline B."/>
            <person name="Booth K."/>
            <person name="Vriezen J.A."/>
            <person name="Melkonian R."/>
            <person name="James E.K."/>
            <person name="Young J.P."/>
            <person name="Bena G."/>
            <person name="Hauser L."/>
            <person name="Land M."/>
            <person name="Kyrpides N."/>
            <person name="Bruce D."/>
            <person name="Chain P."/>
            <person name="Copeland A."/>
            <person name="Pitluck S."/>
            <person name="Woyke T."/>
            <person name="Lizotte-Waniewski M."/>
            <person name="Bristow J."/>
            <person name="Riley M."/>
        </authorList>
    </citation>
    <scope>NUCLEOTIDE SEQUENCE [LARGE SCALE GENOMIC DNA]</scope>
    <source>
        <strain evidence="5">DSM 17167 / CIP 108236 / LMG 21445 / STM815</strain>
    </source>
</reference>
<dbReference type="KEGG" id="bph:Bphy_4984"/>
<dbReference type="Pfam" id="PF04972">
    <property type="entry name" value="BON"/>
    <property type="match status" value="1"/>
</dbReference>
<evidence type="ECO:0000256" key="1">
    <source>
        <dbReference type="SAM" id="MobiDB-lite"/>
    </source>
</evidence>
<dbReference type="EMBL" id="CP001044">
    <property type="protein sequence ID" value="ACC74074.1"/>
    <property type="molecule type" value="Genomic_DNA"/>
</dbReference>
<dbReference type="AlphaFoldDB" id="B2JLA6"/>
<dbReference type="InterPro" id="IPR007055">
    <property type="entry name" value="BON_dom"/>
</dbReference>
<dbReference type="OrthoDB" id="9035457at2"/>
<dbReference type="Gene3D" id="3.30.1340.30">
    <property type="match status" value="1"/>
</dbReference>
<dbReference type="RefSeq" id="WP_012404238.1">
    <property type="nucleotide sequence ID" value="NC_010623.1"/>
</dbReference>
<keyword evidence="5" id="KW-1185">Reference proteome</keyword>
<evidence type="ECO:0000256" key="2">
    <source>
        <dbReference type="SAM" id="SignalP"/>
    </source>
</evidence>
<evidence type="ECO:0000313" key="4">
    <source>
        <dbReference type="EMBL" id="ACC74074.1"/>
    </source>
</evidence>
<name>B2JLA6_PARP8</name>
<dbReference type="HOGENOM" id="CLU_098552_1_3_4"/>
<organism evidence="4 5">
    <name type="scientific">Paraburkholderia phymatum (strain DSM 17167 / CIP 108236 / LMG 21445 / STM815)</name>
    <name type="common">Burkholderia phymatum</name>
    <dbReference type="NCBI Taxonomy" id="391038"/>
    <lineage>
        <taxon>Bacteria</taxon>
        <taxon>Pseudomonadati</taxon>
        <taxon>Pseudomonadota</taxon>
        <taxon>Betaproteobacteria</taxon>
        <taxon>Burkholderiales</taxon>
        <taxon>Burkholderiaceae</taxon>
        <taxon>Paraburkholderia</taxon>
    </lineage>
</organism>
<sequence precursor="true">MNVIRTLALVGGTLIVATSINAWPQTSEPATPSTQSSHTSKQANRALSKNVLHTLSKGGVKTSGINVVAKGGAVVLEGSVPDPAQIDKAGELAKGVQGVTSVKNSLTVKEAGQ</sequence>
<protein>
    <submittedName>
        <fullName evidence="4">Transport-associated</fullName>
    </submittedName>
</protein>
<feature type="region of interest" description="Disordered" evidence="1">
    <location>
        <begin position="24"/>
        <end position="47"/>
    </location>
</feature>
<keyword evidence="2" id="KW-0732">Signal</keyword>
<evidence type="ECO:0000259" key="3">
    <source>
        <dbReference type="PROSITE" id="PS50914"/>
    </source>
</evidence>
<feature type="chain" id="PRO_5002779423" evidence="2">
    <location>
        <begin position="23"/>
        <end position="113"/>
    </location>
</feature>
<accession>B2JLA6</accession>
<evidence type="ECO:0000313" key="5">
    <source>
        <dbReference type="Proteomes" id="UP000001192"/>
    </source>
</evidence>
<dbReference type="PROSITE" id="PS50914">
    <property type="entry name" value="BON"/>
    <property type="match status" value="1"/>
</dbReference>
<feature type="domain" description="BON" evidence="3">
    <location>
        <begin position="43"/>
        <end position="110"/>
    </location>
</feature>
<feature type="signal peptide" evidence="2">
    <location>
        <begin position="1"/>
        <end position="22"/>
    </location>
</feature>